<dbReference type="PANTHER" id="PTHR23011:SF28">
    <property type="entry name" value="CYCLIC NUCLEOTIDE-BINDING DOMAIN CONTAINING PROTEIN"/>
    <property type="match status" value="1"/>
</dbReference>
<dbReference type="InterPro" id="IPR018490">
    <property type="entry name" value="cNMP-bd_dom_sf"/>
</dbReference>
<dbReference type="InterPro" id="IPR014710">
    <property type="entry name" value="RmlC-like_jellyroll"/>
</dbReference>
<dbReference type="EMBL" id="CAJZBQ010000012">
    <property type="protein sequence ID" value="CAG9314610.1"/>
    <property type="molecule type" value="Genomic_DNA"/>
</dbReference>
<evidence type="ECO:0000313" key="3">
    <source>
        <dbReference type="Proteomes" id="UP001162131"/>
    </source>
</evidence>
<dbReference type="InterPro" id="IPR000595">
    <property type="entry name" value="cNMP-bd_dom"/>
</dbReference>
<dbReference type="Proteomes" id="UP001162131">
    <property type="component" value="Unassembled WGS sequence"/>
</dbReference>
<evidence type="ECO:0000259" key="1">
    <source>
        <dbReference type="PROSITE" id="PS50042"/>
    </source>
</evidence>
<proteinExistence type="predicted"/>
<feature type="domain" description="Cyclic nucleotide-binding" evidence="1">
    <location>
        <begin position="170"/>
        <end position="278"/>
    </location>
</feature>
<dbReference type="Gene3D" id="2.60.120.10">
    <property type="entry name" value="Jelly Rolls"/>
    <property type="match status" value="2"/>
</dbReference>
<feature type="domain" description="Cyclic nucleotide-binding" evidence="1">
    <location>
        <begin position="60"/>
        <end position="167"/>
    </location>
</feature>
<dbReference type="SUPFAM" id="SSF51206">
    <property type="entry name" value="cAMP-binding domain-like"/>
    <property type="match status" value="2"/>
</dbReference>
<dbReference type="Pfam" id="PF00027">
    <property type="entry name" value="cNMP_binding"/>
    <property type="match status" value="2"/>
</dbReference>
<gene>
    <name evidence="2" type="ORF">BSTOLATCC_MIC11611</name>
</gene>
<protein>
    <recommendedName>
        <fullName evidence="1">Cyclic nucleotide-binding domain-containing protein</fullName>
    </recommendedName>
</protein>
<organism evidence="2 3">
    <name type="scientific">Blepharisma stoltei</name>
    <dbReference type="NCBI Taxonomy" id="1481888"/>
    <lineage>
        <taxon>Eukaryota</taxon>
        <taxon>Sar</taxon>
        <taxon>Alveolata</taxon>
        <taxon>Ciliophora</taxon>
        <taxon>Postciliodesmatophora</taxon>
        <taxon>Heterotrichea</taxon>
        <taxon>Heterotrichida</taxon>
        <taxon>Blepharismidae</taxon>
        <taxon>Blepharisma</taxon>
    </lineage>
</organism>
<keyword evidence="3" id="KW-1185">Reference proteome</keyword>
<reference evidence="2" key="1">
    <citation type="submission" date="2021-09" db="EMBL/GenBank/DDBJ databases">
        <authorList>
            <consortium name="AG Swart"/>
            <person name="Singh M."/>
            <person name="Singh A."/>
            <person name="Seah K."/>
            <person name="Emmerich C."/>
        </authorList>
    </citation>
    <scope>NUCLEOTIDE SEQUENCE</scope>
    <source>
        <strain evidence="2">ATCC30299</strain>
    </source>
</reference>
<dbReference type="PANTHER" id="PTHR23011">
    <property type="entry name" value="CYCLIC NUCLEOTIDE-BINDING DOMAIN CONTAINING PROTEIN"/>
    <property type="match status" value="1"/>
</dbReference>
<name>A0AAU9ITQ1_9CILI</name>
<dbReference type="SMART" id="SM00100">
    <property type="entry name" value="cNMP"/>
    <property type="match status" value="1"/>
</dbReference>
<sequence length="374" mass="43321">MSLLLGRPFYIKPSSAGDKKAQLRELLLIAPELRTDGQLLEISSLIEENSFFSRFAGSGQLAEMSRYIKIKKYLSNEIIIEQAEDIYGFFLIHTGRVRFETASTISKDMINGQCFGENSLIDGIPLKATVKALDPTEIIVLKKQTFDLIARSVLKLQHKANLEFFHSLPLFQKMSGEFIKNISKKAYIKKFSANHILIKEGDYPQGIYIISEGSVKLSRTLIFSSKENAINKRKIIIDELGPGDMFCEHAYITKQPIEYTVVCPIPLVCYYISKEDLRCFDPVFFEELKLLCKPYPKDEELKQEFFEKQMWRAFRVDIVKNIKIEKQLRRCLDNQFRNPSLIPKKNLVFETNRFPSLKKSRPYTTPHRRNASMF</sequence>
<dbReference type="PROSITE" id="PS50042">
    <property type="entry name" value="CNMP_BINDING_3"/>
    <property type="match status" value="2"/>
</dbReference>
<accession>A0AAU9ITQ1</accession>
<dbReference type="CDD" id="cd00038">
    <property type="entry name" value="CAP_ED"/>
    <property type="match status" value="2"/>
</dbReference>
<evidence type="ECO:0000313" key="2">
    <source>
        <dbReference type="EMBL" id="CAG9314610.1"/>
    </source>
</evidence>
<dbReference type="AlphaFoldDB" id="A0AAU9ITQ1"/>
<comment type="caution">
    <text evidence="2">The sequence shown here is derived from an EMBL/GenBank/DDBJ whole genome shotgun (WGS) entry which is preliminary data.</text>
</comment>